<accession>A0AAN0P8E5</accession>
<sequence>MSTSSNTVVITDDTGLLTNITYIDNSVVYTDGETCEPPPSITKKGNVWTITLDCDRSGSSQVANSYVELLQKGSHMFADSQSSGDTPSKLNFYFGVNLQTSSASIPVYLAQGHYVGHNNWWFGSLAVTNIGGNKPVLLINGTNVALTGGNSSFTLSNI</sequence>
<proteinExistence type="predicted"/>
<gene>
    <name evidence="1" type="ordered locus">AOLE_09330</name>
</gene>
<dbReference type="EMBL" id="CP002080">
    <property type="protein sequence ID" value="ADI90755.1"/>
    <property type="molecule type" value="Genomic_DNA"/>
</dbReference>
<evidence type="ECO:0000313" key="1">
    <source>
        <dbReference type="EMBL" id="ADI90755.1"/>
    </source>
</evidence>
<protein>
    <submittedName>
        <fullName evidence="1">Uncharacterized protein</fullName>
    </submittedName>
</protein>
<evidence type="ECO:0000313" key="2">
    <source>
        <dbReference type="Proteomes" id="UP000000392"/>
    </source>
</evidence>
<organism evidence="1 2">
    <name type="scientific">Acinetobacter oleivorans (strain JCM 16667 / KCTC 23045 / DR1)</name>
    <dbReference type="NCBI Taxonomy" id="436717"/>
    <lineage>
        <taxon>Bacteria</taxon>
        <taxon>Pseudomonadati</taxon>
        <taxon>Pseudomonadota</taxon>
        <taxon>Gammaproteobacteria</taxon>
        <taxon>Moraxellales</taxon>
        <taxon>Moraxellaceae</taxon>
        <taxon>Acinetobacter</taxon>
    </lineage>
</organism>
<dbReference type="AlphaFoldDB" id="A0AAN0P8E5"/>
<dbReference type="KEGG" id="acd:AOLE_09330"/>
<dbReference type="GeneID" id="9382288"/>
<dbReference type="Proteomes" id="UP000000392">
    <property type="component" value="Chromosome"/>
</dbReference>
<name>A0AAN0P8E5_ACISD</name>
<dbReference type="RefSeq" id="WP_013197838.1">
    <property type="nucleotide sequence ID" value="NC_014259.1"/>
</dbReference>
<reference evidence="1 2" key="1">
    <citation type="journal article" date="2010" name="J. Bacteriol.">
        <title>Complete genome sequence of the diesel-degrading Acinetobacter sp. strain DR1.</title>
        <authorList>
            <person name="Jung J."/>
            <person name="Baek J.H."/>
            <person name="Park W."/>
        </authorList>
    </citation>
    <scope>NUCLEOTIDE SEQUENCE [LARGE SCALE GENOMIC DNA]</scope>
    <source>
        <strain evidence="2">JCM 16667 / KCTC 23045 / DR1</strain>
    </source>
</reference>